<dbReference type="SMART" id="SM00388">
    <property type="entry name" value="HisKA"/>
    <property type="match status" value="1"/>
</dbReference>
<keyword evidence="1 2" id="KW-0597">Phosphoprotein</keyword>
<dbReference type="EMBL" id="ML977359">
    <property type="protein sequence ID" value="KAF2106844.1"/>
    <property type="molecule type" value="Genomic_DNA"/>
</dbReference>
<dbReference type="InterPro" id="IPR036890">
    <property type="entry name" value="HATPase_C_sf"/>
</dbReference>
<dbReference type="InterPro" id="IPR001789">
    <property type="entry name" value="Sig_transdc_resp-reg_receiver"/>
</dbReference>
<sequence>MPLPGEGSPQERRYSRAVGSLQEELAVRTIPELKKASSRAELDAITLLDVLGLDRRPTFILDVSLPPASDDAPLEPIYVNPSLADAKELLGILTGTGHSHDKFANNVQPTSRFKSWLRKPASDPDGALKGSAYMFDGFVWSTTTFDHYLLVSGLQLSIGRTEPPGSAQSQPQLSLSIDPREHNQPKNYPQIPRAPAHPPETPVEQLPRLSPAPVSAAHGRFDITLDPPPASLSDHVRYFRSIDWSTTPLGPMSAWQPQLRSLINMIMNDNNPAVLFWGDEVTMIYNESYVEIIALLHPCMGASARVAAKEYWVHFQPIVDHINATGQTWTEHDLPLFVDRHGFLEETYFSFQFVPVLGTEGQLAGYLQPLVETTKNNILERRVSSLVEIGSQTAKARDLDTYWDLVLNTLIINEKDVPFALLYSTEYQEVAGTSSISSPGSAFELELCTLRNRGSIAVSANHPIAPSTIALRSSTYVFIPYLTQAAKSRKPVYLPFDELKMPDGILDDIDWKGYHDPCRSVVICPVLPTTGEQVQGFIILGVNPRRPFDDDYQQFIHVMSRLLATSLASVVLFDEEMRQKENAIGQAARIQEQLLAELKLTEKKFQRFAERADVGIFITNPTGKYTYRNDAWFEIFKDAADSDDLAGAWGNLVFPEDVPFCETLFTKLIIEKTAVCFELRTRMRWTPPKDPDAEGHTSEHFVWILCSAYPELGASDELKEIVGNVTDISKLKWAEDVQKMRVKSALESQRQLENFIDTTSHEMRNPLSAIMQCADGIISSYATPDGHIEVPSPISYSNLLEQTIDAAQTISQCALHMKRIVDDILTISKLDSGLLIITPIDAQPESVANHAVKMFESEAKAAGVDLKFAVDQSFRELGVDWVSLDPTRMLQVLINLITNAVKFTRLEKTRMVTVSVAATTEEPSSEAGGIQYILPKLAEDDSHLQEDWNRGPTLYIRFSVSDTGRGLSVDEKANLFARFSQASPRTHIHYGGSGLGLFISRRLTEMQGGAIGLESEYKRGSTFSFYIRARRTSSALLRRSSMPRVFPEDVRHRPHTPKEIDRLLNPDRPAPVVRRPTAEQAIHSDIPAEALGHSAESMFAELKRTKSIPDTLHVLVVEDNLVNQKVLAKQLRNLGCVVNVANHGAEALEFLKKTRYWDHSAIEPPAALSNASSLPFELSLILMDWEMPVMNGLTAVTKIREFQRDKLLKAHIPVIGVTANVREQQIKTAMEAGMDDVVGKPFRVTELLGRMRGVVAGIAEERLERVREQDS</sequence>
<evidence type="ECO:0000259" key="4">
    <source>
        <dbReference type="PROSITE" id="PS50109"/>
    </source>
</evidence>
<dbReference type="InterPro" id="IPR050956">
    <property type="entry name" value="2C_system_His_kinase"/>
</dbReference>
<dbReference type="Gene3D" id="3.30.450.20">
    <property type="entry name" value="PAS domain"/>
    <property type="match status" value="2"/>
</dbReference>
<gene>
    <name evidence="6" type="ORF">BDV96DRAFT_507316</name>
</gene>
<dbReference type="InterPro" id="IPR058846">
    <property type="entry name" value="PAS-like"/>
</dbReference>
<dbReference type="InterPro" id="IPR000014">
    <property type="entry name" value="PAS"/>
</dbReference>
<dbReference type="SUPFAM" id="SSF47384">
    <property type="entry name" value="Homodimeric domain of signal transducing histidine kinase"/>
    <property type="match status" value="1"/>
</dbReference>
<reference evidence="6" key="1">
    <citation type="journal article" date="2020" name="Stud. Mycol.">
        <title>101 Dothideomycetes genomes: a test case for predicting lifestyles and emergence of pathogens.</title>
        <authorList>
            <person name="Haridas S."/>
            <person name="Albert R."/>
            <person name="Binder M."/>
            <person name="Bloem J."/>
            <person name="Labutti K."/>
            <person name="Salamov A."/>
            <person name="Andreopoulos B."/>
            <person name="Baker S."/>
            <person name="Barry K."/>
            <person name="Bills G."/>
            <person name="Bluhm B."/>
            <person name="Cannon C."/>
            <person name="Castanera R."/>
            <person name="Culley D."/>
            <person name="Daum C."/>
            <person name="Ezra D."/>
            <person name="Gonzalez J."/>
            <person name="Henrissat B."/>
            <person name="Kuo A."/>
            <person name="Liang C."/>
            <person name="Lipzen A."/>
            <person name="Lutzoni F."/>
            <person name="Magnuson J."/>
            <person name="Mondo S."/>
            <person name="Nolan M."/>
            <person name="Ohm R."/>
            <person name="Pangilinan J."/>
            <person name="Park H.-J."/>
            <person name="Ramirez L."/>
            <person name="Alfaro M."/>
            <person name="Sun H."/>
            <person name="Tritt A."/>
            <person name="Yoshinaga Y."/>
            <person name="Zwiers L.-H."/>
            <person name="Turgeon B."/>
            <person name="Goodwin S."/>
            <person name="Spatafora J."/>
            <person name="Crous P."/>
            <person name="Grigoriev I."/>
        </authorList>
    </citation>
    <scope>NUCLEOTIDE SEQUENCE</scope>
    <source>
        <strain evidence="6">CBS 627.86</strain>
    </source>
</reference>
<evidence type="ECO:0000256" key="1">
    <source>
        <dbReference type="ARBA" id="ARBA00022553"/>
    </source>
</evidence>
<dbReference type="Pfam" id="PF26131">
    <property type="entry name" value="PAS-like"/>
    <property type="match status" value="1"/>
</dbReference>
<feature type="domain" description="Response regulatory" evidence="5">
    <location>
        <begin position="1113"/>
        <end position="1255"/>
    </location>
</feature>
<dbReference type="SUPFAM" id="SSF55874">
    <property type="entry name" value="ATPase domain of HSP90 chaperone/DNA topoisomerase II/histidine kinase"/>
    <property type="match status" value="1"/>
</dbReference>
<dbReference type="InterPro" id="IPR011006">
    <property type="entry name" value="CheY-like_superfamily"/>
</dbReference>
<protein>
    <recommendedName>
        <fullName evidence="8">Aerobic respiration control sensor protein arcB</fullName>
    </recommendedName>
</protein>
<dbReference type="GO" id="GO:0000155">
    <property type="term" value="F:phosphorelay sensor kinase activity"/>
    <property type="evidence" value="ECO:0007669"/>
    <property type="project" value="InterPro"/>
</dbReference>
<dbReference type="InterPro" id="IPR035965">
    <property type="entry name" value="PAS-like_dom_sf"/>
</dbReference>
<dbReference type="OrthoDB" id="60033at2759"/>
<dbReference type="SUPFAM" id="SSF52172">
    <property type="entry name" value="CheY-like"/>
    <property type="match status" value="1"/>
</dbReference>
<dbReference type="Proteomes" id="UP000799770">
    <property type="component" value="Unassembled WGS sequence"/>
</dbReference>
<evidence type="ECO:0000313" key="6">
    <source>
        <dbReference type="EMBL" id="KAF2106844.1"/>
    </source>
</evidence>
<dbReference type="Pfam" id="PF02518">
    <property type="entry name" value="HATPase_c"/>
    <property type="match status" value="1"/>
</dbReference>
<dbReference type="InterPro" id="IPR003594">
    <property type="entry name" value="HATPase_dom"/>
</dbReference>
<dbReference type="Pfam" id="PF00072">
    <property type="entry name" value="Response_reg"/>
    <property type="match status" value="1"/>
</dbReference>
<dbReference type="SUPFAM" id="SSF55785">
    <property type="entry name" value="PYP-like sensor domain (PAS domain)"/>
    <property type="match status" value="1"/>
</dbReference>
<dbReference type="Gene3D" id="1.10.287.130">
    <property type="match status" value="1"/>
</dbReference>
<evidence type="ECO:0000259" key="5">
    <source>
        <dbReference type="PROSITE" id="PS50110"/>
    </source>
</evidence>
<evidence type="ECO:0008006" key="8">
    <source>
        <dbReference type="Google" id="ProtNLM"/>
    </source>
</evidence>
<dbReference type="CDD" id="cd00130">
    <property type="entry name" value="PAS"/>
    <property type="match status" value="1"/>
</dbReference>
<dbReference type="PRINTS" id="PR00344">
    <property type="entry name" value="BCTRLSENSOR"/>
</dbReference>
<dbReference type="SMART" id="SM00387">
    <property type="entry name" value="HATPase_c"/>
    <property type="match status" value="1"/>
</dbReference>
<dbReference type="InterPro" id="IPR036097">
    <property type="entry name" value="HisK_dim/P_sf"/>
</dbReference>
<evidence type="ECO:0000256" key="2">
    <source>
        <dbReference type="PROSITE-ProRule" id="PRU00169"/>
    </source>
</evidence>
<dbReference type="SMART" id="SM00448">
    <property type="entry name" value="REC"/>
    <property type="match status" value="1"/>
</dbReference>
<feature type="modified residue" description="4-aspartylphosphate" evidence="2">
    <location>
        <position position="1184"/>
    </location>
</feature>
<dbReference type="CDD" id="cd00082">
    <property type="entry name" value="HisKA"/>
    <property type="match status" value="1"/>
</dbReference>
<feature type="region of interest" description="Disordered" evidence="3">
    <location>
        <begin position="177"/>
        <end position="207"/>
    </location>
</feature>
<dbReference type="Pfam" id="PF00512">
    <property type="entry name" value="HisKA"/>
    <property type="match status" value="1"/>
</dbReference>
<dbReference type="PROSITE" id="PS50110">
    <property type="entry name" value="RESPONSE_REGULATORY"/>
    <property type="match status" value="1"/>
</dbReference>
<dbReference type="SUPFAM" id="SSF55781">
    <property type="entry name" value="GAF domain-like"/>
    <property type="match status" value="1"/>
</dbReference>
<dbReference type="InterPro" id="IPR004358">
    <property type="entry name" value="Sig_transdc_His_kin-like_C"/>
</dbReference>
<dbReference type="InterPro" id="IPR005467">
    <property type="entry name" value="His_kinase_dom"/>
</dbReference>
<evidence type="ECO:0000313" key="7">
    <source>
        <dbReference type="Proteomes" id="UP000799770"/>
    </source>
</evidence>
<keyword evidence="7" id="KW-1185">Reference proteome</keyword>
<name>A0A6A5YJC8_9PLEO</name>
<evidence type="ECO:0000256" key="3">
    <source>
        <dbReference type="SAM" id="MobiDB-lite"/>
    </source>
</evidence>
<dbReference type="PROSITE" id="PS50109">
    <property type="entry name" value="HIS_KIN"/>
    <property type="match status" value="1"/>
</dbReference>
<organism evidence="6 7">
    <name type="scientific">Lophiotrema nucula</name>
    <dbReference type="NCBI Taxonomy" id="690887"/>
    <lineage>
        <taxon>Eukaryota</taxon>
        <taxon>Fungi</taxon>
        <taxon>Dikarya</taxon>
        <taxon>Ascomycota</taxon>
        <taxon>Pezizomycotina</taxon>
        <taxon>Dothideomycetes</taxon>
        <taxon>Pleosporomycetidae</taxon>
        <taxon>Pleosporales</taxon>
        <taxon>Lophiotremataceae</taxon>
        <taxon>Lophiotrema</taxon>
    </lineage>
</organism>
<dbReference type="AlphaFoldDB" id="A0A6A5YJC8"/>
<dbReference type="CDD" id="cd17546">
    <property type="entry name" value="REC_hyHK_CKI1_RcsC-like"/>
    <property type="match status" value="1"/>
</dbReference>
<feature type="domain" description="Histidine kinase" evidence="4">
    <location>
        <begin position="758"/>
        <end position="1031"/>
    </location>
</feature>
<dbReference type="Gene3D" id="3.30.565.10">
    <property type="entry name" value="Histidine kinase-like ATPase, C-terminal domain"/>
    <property type="match status" value="1"/>
</dbReference>
<proteinExistence type="predicted"/>
<dbReference type="PANTHER" id="PTHR43719">
    <property type="entry name" value="TWO-COMPONENT HISTIDINE KINASE"/>
    <property type="match status" value="1"/>
</dbReference>
<dbReference type="PANTHER" id="PTHR43719:SF30">
    <property type="entry name" value="TWO-COMPONENT SYSTEM RESPONSE REGULATOR"/>
    <property type="match status" value="1"/>
</dbReference>
<dbReference type="InterPro" id="IPR003661">
    <property type="entry name" value="HisK_dim/P_dom"/>
</dbReference>
<accession>A0A6A5YJC8</accession>
<dbReference type="Gene3D" id="3.40.50.2300">
    <property type="match status" value="1"/>
</dbReference>